<dbReference type="AlphaFoldDB" id="A0A2Z6PKG3"/>
<dbReference type="Proteomes" id="UP000242715">
    <property type="component" value="Unassembled WGS sequence"/>
</dbReference>
<dbReference type="EMBL" id="DF975013">
    <property type="protein sequence ID" value="GAU51195.1"/>
    <property type="molecule type" value="Genomic_DNA"/>
</dbReference>
<reference evidence="5" key="1">
    <citation type="journal article" date="2017" name="Front. Plant Sci.">
        <title>Climate Clever Clovers: New Paradigm to Reduce the Environmental Footprint of Ruminants by Breeding Low Methanogenic Forages Utilizing Haplotype Variation.</title>
        <authorList>
            <person name="Kaur P."/>
            <person name="Appels R."/>
            <person name="Bayer P.E."/>
            <person name="Keeble-Gagnere G."/>
            <person name="Wang J."/>
            <person name="Hirakawa H."/>
            <person name="Shirasawa K."/>
            <person name="Vercoe P."/>
            <person name="Stefanova K."/>
            <person name="Durmic Z."/>
            <person name="Nichols P."/>
            <person name="Revell C."/>
            <person name="Isobe S.N."/>
            <person name="Edwards D."/>
            <person name="Erskine W."/>
        </authorList>
    </citation>
    <scope>NUCLEOTIDE SEQUENCE [LARGE SCALE GENOMIC DNA]</scope>
    <source>
        <strain evidence="5">cv. Daliak</strain>
    </source>
</reference>
<protein>
    <recommendedName>
        <fullName evidence="3">Transposase (putative) gypsy type domain-containing protein</fullName>
    </recommendedName>
</protein>
<organism evidence="4 5">
    <name type="scientific">Trifolium subterraneum</name>
    <name type="common">Subterranean clover</name>
    <dbReference type="NCBI Taxonomy" id="3900"/>
    <lineage>
        <taxon>Eukaryota</taxon>
        <taxon>Viridiplantae</taxon>
        <taxon>Streptophyta</taxon>
        <taxon>Embryophyta</taxon>
        <taxon>Tracheophyta</taxon>
        <taxon>Spermatophyta</taxon>
        <taxon>Magnoliopsida</taxon>
        <taxon>eudicotyledons</taxon>
        <taxon>Gunneridae</taxon>
        <taxon>Pentapetalae</taxon>
        <taxon>rosids</taxon>
        <taxon>fabids</taxon>
        <taxon>Fabales</taxon>
        <taxon>Fabaceae</taxon>
        <taxon>Papilionoideae</taxon>
        <taxon>50 kb inversion clade</taxon>
        <taxon>NPAAA clade</taxon>
        <taxon>Hologalegina</taxon>
        <taxon>IRL clade</taxon>
        <taxon>Trifolieae</taxon>
        <taxon>Trifolium</taxon>
    </lineage>
</organism>
<evidence type="ECO:0000256" key="2">
    <source>
        <dbReference type="SAM" id="MobiDB-lite"/>
    </source>
</evidence>
<evidence type="ECO:0000313" key="4">
    <source>
        <dbReference type="EMBL" id="GAU51195.1"/>
    </source>
</evidence>
<evidence type="ECO:0000256" key="1">
    <source>
        <dbReference type="SAM" id="Coils"/>
    </source>
</evidence>
<feature type="region of interest" description="Disordered" evidence="2">
    <location>
        <begin position="296"/>
        <end position="333"/>
    </location>
</feature>
<feature type="coiled-coil region" evidence="1">
    <location>
        <begin position="441"/>
        <end position="482"/>
    </location>
</feature>
<evidence type="ECO:0000313" key="5">
    <source>
        <dbReference type="Proteomes" id="UP000242715"/>
    </source>
</evidence>
<dbReference type="PANTHER" id="PTHR31099:SF28">
    <property type="entry name" value="F5J5.12"/>
    <property type="match status" value="1"/>
</dbReference>
<evidence type="ECO:0000259" key="3">
    <source>
        <dbReference type="Pfam" id="PF04195"/>
    </source>
</evidence>
<name>A0A2Z6PKG3_TRISU</name>
<dbReference type="PANTHER" id="PTHR31099">
    <property type="entry name" value="OS06G0165300 PROTEIN"/>
    <property type="match status" value="1"/>
</dbReference>
<keyword evidence="1" id="KW-0175">Coiled coil</keyword>
<gene>
    <name evidence="4" type="ORF">TSUD_374460</name>
</gene>
<feature type="domain" description="Transposase (putative) gypsy type" evidence="3">
    <location>
        <begin position="89"/>
        <end position="150"/>
    </location>
</feature>
<dbReference type="InterPro" id="IPR007321">
    <property type="entry name" value="Transposase_28"/>
</dbReference>
<proteinExistence type="predicted"/>
<keyword evidence="5" id="KW-1185">Reference proteome</keyword>
<dbReference type="OrthoDB" id="1733729at2759"/>
<sequence length="565" mass="63215">MACLHCTGVGTMADNQVQQRIPVEDNIDWVADDPRTMPSKFEFEEEFPEDLFTDIEDCDHVNWDVRIPGARQRICSTFRNGGFPMYQITFEHMGLRFPFSDLEVAIFNHLELCPSQLHPNSLAFIRAFEIVAAYLQLAPTIPMFFHLFGIQCSRPRGNMTDKCGWAGRPLVSGPDGPPIEVDCGRFPFCWSTKHYSREAKSFTFMKGALSKEELVDVKALEDFVDGFPANLWEDKEGNPIYDENGRWMTSKKFINTKALLKCETRVKAEALLYMQIRRGGRQVVLRPRFSAASSPSLSIEVTGEKKGPGETIVEQRPPKSARTGGGECSGLGPHKLMPGRAAAEFIIPPAMGHECLLDGKTSAKISEADQSILASMSPESIKNVVAESSVAVFKLLEVATFLNGRECKYLKQRDEARAHAKYFGARLTQVEEDLSSKTKAFEDSRAKVVKLEKDLKDAKEEEKKLKERVAELEGQVASLSLAPMVEEEEKKLDPEGTYAQFSRADLIARIYQIGDMQLEVASSSFKNALAQLRILNPDVQLVTNGMDELKEVWDGQIATPPLDEE</sequence>
<accession>A0A2Z6PKG3</accession>
<dbReference type="Pfam" id="PF04195">
    <property type="entry name" value="Transposase_28"/>
    <property type="match status" value="1"/>
</dbReference>